<evidence type="ECO:0000313" key="3">
    <source>
        <dbReference type="EMBL" id="OTN93254.1"/>
    </source>
</evidence>
<dbReference type="Proteomes" id="UP000194885">
    <property type="component" value="Unassembled WGS sequence"/>
</dbReference>
<dbReference type="RefSeq" id="WP_086323569.1">
    <property type="nucleotide sequence ID" value="NZ_NGKW01000004.1"/>
</dbReference>
<feature type="domain" description="Transposase DDE" evidence="2">
    <location>
        <begin position="118"/>
        <end position="257"/>
    </location>
</feature>
<dbReference type="Pfam" id="PF13612">
    <property type="entry name" value="DDE_Tnp_1_3"/>
    <property type="match status" value="1"/>
</dbReference>
<keyword evidence="1" id="KW-0812">Transmembrane</keyword>
<keyword evidence="1" id="KW-0472">Membrane</keyword>
<dbReference type="EMBL" id="NGKW01000004">
    <property type="protein sequence ID" value="OTN93254.1"/>
    <property type="molecule type" value="Genomic_DNA"/>
</dbReference>
<comment type="caution">
    <text evidence="3">The sequence shown here is derived from an EMBL/GenBank/DDBJ whole genome shotgun (WGS) entry which is preliminary data.</text>
</comment>
<organism evidence="3 4">
    <name type="scientific">Enterococcus faecium</name>
    <name type="common">Streptococcus faecium</name>
    <dbReference type="NCBI Taxonomy" id="1352"/>
    <lineage>
        <taxon>Bacteria</taxon>
        <taxon>Bacillati</taxon>
        <taxon>Bacillota</taxon>
        <taxon>Bacilli</taxon>
        <taxon>Lactobacillales</taxon>
        <taxon>Enterococcaceae</taxon>
        <taxon>Enterococcus</taxon>
    </lineage>
</organism>
<accession>A0A242BCN1</accession>
<keyword evidence="1" id="KW-1133">Transmembrane helix</keyword>
<dbReference type="NCBIfam" id="NF033520">
    <property type="entry name" value="transpos_IS982"/>
    <property type="match status" value="1"/>
</dbReference>
<evidence type="ECO:0000256" key="1">
    <source>
        <dbReference type="SAM" id="Phobius"/>
    </source>
</evidence>
<gene>
    <name evidence="3" type="ORF">A5810_002116</name>
</gene>
<reference evidence="3 4" key="1">
    <citation type="submission" date="2017-05" db="EMBL/GenBank/DDBJ databases">
        <title>The Genome Sequence of Enterococcus faecium 7H8_DIV0219.</title>
        <authorList>
            <consortium name="The Broad Institute Genomics Platform"/>
            <consortium name="The Broad Institute Genomic Center for Infectious Diseases"/>
            <person name="Earl A."/>
            <person name="Manson A."/>
            <person name="Schwartman J."/>
            <person name="Gilmore M."/>
            <person name="Abouelleil A."/>
            <person name="Cao P."/>
            <person name="Chapman S."/>
            <person name="Cusick C."/>
            <person name="Shea T."/>
            <person name="Young S."/>
            <person name="Neafsey D."/>
            <person name="Nusbaum C."/>
            <person name="Birren B."/>
        </authorList>
    </citation>
    <scope>NUCLEOTIDE SEQUENCE [LARGE SCALE GENOMIC DNA]</scope>
    <source>
        <strain evidence="3 4">7H8_DIV0219</strain>
    </source>
</reference>
<feature type="transmembrane region" description="Helical" evidence="1">
    <location>
        <begin position="49"/>
        <end position="66"/>
    </location>
</feature>
<evidence type="ECO:0000313" key="4">
    <source>
        <dbReference type="Proteomes" id="UP000194885"/>
    </source>
</evidence>
<proteinExistence type="predicted"/>
<evidence type="ECO:0000259" key="2">
    <source>
        <dbReference type="Pfam" id="PF13612"/>
    </source>
</evidence>
<dbReference type="AlphaFoldDB" id="A0A242BCN1"/>
<dbReference type="InterPro" id="IPR025668">
    <property type="entry name" value="Tnp_DDE_dom"/>
</dbReference>
<sequence length="302" mass="34604">MRSTKYTAHYTDIFSKFKEIMRTVSNIYNTCVPNKIKNRRNIDQMKQHDIVIIACIIWGVITGYTSQRATYRAVCTVLFPNGNFPSKSRFTRLSANLAYTIKIIRYFFIKKHIKGELVGIIDSFPSPLCKPVRNRRAKILNQLAKIGYNSTKNAYFYGLKIHIIVTKTGFPVTYSITDPSVHDVKVLETLSEEANLPNILGDKGYISHKIHEKLALKGITVLVPSRKNMDKLGKIDHRLLTRQRKAVETVFSSLERLGCQNFKSRSIQGLESKFESILLSYSILLSRAQQHFEGTLRYSLGY</sequence>
<name>A0A242BCN1_ENTFC</name>
<protein>
    <submittedName>
        <fullName evidence="3">Transposase</fullName>
    </submittedName>
</protein>